<dbReference type="Pfam" id="PF19626">
    <property type="entry name" value="DUF6131"/>
    <property type="match status" value="1"/>
</dbReference>
<accession>A0A0P4RFA0</accession>
<keyword evidence="1" id="KW-0472">Membrane</keyword>
<dbReference type="InterPro" id="IPR046134">
    <property type="entry name" value="DUF6131"/>
</dbReference>
<reference evidence="2 3" key="2">
    <citation type="journal article" date="2015" name="Stand. Genomic Sci.">
        <title>Draft genome sequence of marine-derived Streptomyces sp. TP-A0598, a producer of anti-MRSA antibiotic lydicamycins.</title>
        <authorList>
            <person name="Komaki H."/>
            <person name="Ichikawa N."/>
            <person name="Hosoyama A."/>
            <person name="Fujita N."/>
            <person name="Igarashi Y."/>
        </authorList>
    </citation>
    <scope>NUCLEOTIDE SEQUENCE [LARGE SCALE GENOMIC DNA]</scope>
    <source>
        <strain evidence="2 3">NBRC 110027</strain>
    </source>
</reference>
<evidence type="ECO:0000313" key="2">
    <source>
        <dbReference type="EMBL" id="GAO11830.1"/>
    </source>
</evidence>
<reference evidence="3" key="1">
    <citation type="submission" date="2014-09" db="EMBL/GenBank/DDBJ databases">
        <title>Whole genome shotgun sequence of Streptomyces sp. NBRC 110027.</title>
        <authorList>
            <person name="Komaki H."/>
            <person name="Ichikawa N."/>
            <person name="Katano-Makiyama Y."/>
            <person name="Hosoyama A."/>
            <person name="Hashimoto M."/>
            <person name="Uohara A."/>
            <person name="Kitahashi Y."/>
            <person name="Ohji S."/>
            <person name="Kimura A."/>
            <person name="Yamazoe A."/>
            <person name="Igarashi Y."/>
            <person name="Fujita N."/>
        </authorList>
    </citation>
    <scope>NUCLEOTIDE SEQUENCE [LARGE SCALE GENOMIC DNA]</scope>
    <source>
        <strain evidence="3">NBRC 110027</strain>
    </source>
</reference>
<dbReference type="RefSeq" id="WP_181018698.1">
    <property type="nucleotide sequence ID" value="NZ_BBNO01000009.1"/>
</dbReference>
<gene>
    <name evidence="2" type="ORF">TPA0598_09_01210</name>
</gene>
<dbReference type="Proteomes" id="UP000048965">
    <property type="component" value="Unassembled WGS sequence"/>
</dbReference>
<keyword evidence="1" id="KW-1133">Transmembrane helix</keyword>
<sequence length="51" mass="5453">MIVLGIILLVVGFLTGIGILWTIGIILAVIGLILWVLGAMGHAVAGRKHYW</sequence>
<proteinExistence type="predicted"/>
<evidence type="ECO:0000313" key="3">
    <source>
        <dbReference type="Proteomes" id="UP000048965"/>
    </source>
</evidence>
<dbReference type="AlphaFoldDB" id="A0A0P4RFA0"/>
<keyword evidence="3" id="KW-1185">Reference proteome</keyword>
<organism evidence="2 3">
    <name type="scientific">Streptomyces lydicamycinicus</name>
    <dbReference type="NCBI Taxonomy" id="1546107"/>
    <lineage>
        <taxon>Bacteria</taxon>
        <taxon>Bacillati</taxon>
        <taxon>Actinomycetota</taxon>
        <taxon>Actinomycetes</taxon>
        <taxon>Kitasatosporales</taxon>
        <taxon>Streptomycetaceae</taxon>
        <taxon>Streptomyces</taxon>
    </lineage>
</organism>
<comment type="caution">
    <text evidence="2">The sequence shown here is derived from an EMBL/GenBank/DDBJ whole genome shotgun (WGS) entry which is preliminary data.</text>
</comment>
<dbReference type="EMBL" id="BBNO01000009">
    <property type="protein sequence ID" value="GAO11830.1"/>
    <property type="molecule type" value="Genomic_DNA"/>
</dbReference>
<keyword evidence="1" id="KW-0812">Transmembrane</keyword>
<name>A0A0P4RFA0_9ACTN</name>
<protein>
    <recommendedName>
        <fullName evidence="4">DUF4337 domain-containing protein</fullName>
    </recommendedName>
</protein>
<feature type="transmembrane region" description="Helical" evidence="1">
    <location>
        <begin position="6"/>
        <end position="37"/>
    </location>
</feature>
<evidence type="ECO:0000256" key="1">
    <source>
        <dbReference type="SAM" id="Phobius"/>
    </source>
</evidence>
<evidence type="ECO:0008006" key="4">
    <source>
        <dbReference type="Google" id="ProtNLM"/>
    </source>
</evidence>